<organism evidence="3 4">
    <name type="scientific">Leyella stercorea</name>
    <dbReference type="NCBI Taxonomy" id="363265"/>
    <lineage>
        <taxon>Bacteria</taxon>
        <taxon>Pseudomonadati</taxon>
        <taxon>Bacteroidota</taxon>
        <taxon>Bacteroidia</taxon>
        <taxon>Bacteroidales</taxon>
        <taxon>Prevotellaceae</taxon>
        <taxon>Leyella</taxon>
    </lineage>
</organism>
<feature type="chain" id="PRO_5018593290" evidence="1">
    <location>
        <begin position="25"/>
        <end position="139"/>
    </location>
</feature>
<feature type="domain" description="DUF306" evidence="2">
    <location>
        <begin position="29"/>
        <end position="136"/>
    </location>
</feature>
<evidence type="ECO:0000313" key="3">
    <source>
        <dbReference type="EMBL" id="RHK48317.1"/>
    </source>
</evidence>
<dbReference type="InterPro" id="IPR053147">
    <property type="entry name" value="Hsp_HslJ-like"/>
</dbReference>
<keyword evidence="1" id="KW-0732">Signal</keyword>
<dbReference type="InterPro" id="IPR038670">
    <property type="entry name" value="HslJ-like_sf"/>
</dbReference>
<evidence type="ECO:0000256" key="1">
    <source>
        <dbReference type="SAM" id="SignalP"/>
    </source>
</evidence>
<dbReference type="EMBL" id="QRNO01000067">
    <property type="protein sequence ID" value="RHK48317.1"/>
    <property type="molecule type" value="Genomic_DNA"/>
</dbReference>
<accession>A0A3R6FH98</accession>
<dbReference type="Pfam" id="PF03724">
    <property type="entry name" value="META"/>
    <property type="match status" value="1"/>
</dbReference>
<dbReference type="PROSITE" id="PS51257">
    <property type="entry name" value="PROKAR_LIPOPROTEIN"/>
    <property type="match status" value="1"/>
</dbReference>
<dbReference type="Gene3D" id="2.40.128.270">
    <property type="match status" value="1"/>
</dbReference>
<dbReference type="AlphaFoldDB" id="A0A3R6FH98"/>
<gene>
    <name evidence="3" type="ORF">DW060_10865</name>
</gene>
<dbReference type="PANTHER" id="PTHR35535:SF1">
    <property type="entry name" value="HEAT SHOCK PROTEIN HSLJ"/>
    <property type="match status" value="1"/>
</dbReference>
<feature type="signal peptide" evidence="1">
    <location>
        <begin position="1"/>
        <end position="24"/>
    </location>
</feature>
<name>A0A3R6FH98_9BACT</name>
<dbReference type="OrthoDB" id="880459at2"/>
<comment type="caution">
    <text evidence="3">The sequence shown here is derived from an EMBL/GenBank/DDBJ whole genome shotgun (WGS) entry which is preliminary data.</text>
</comment>
<dbReference type="PANTHER" id="PTHR35535">
    <property type="entry name" value="HEAT SHOCK PROTEIN HSLJ"/>
    <property type="match status" value="1"/>
</dbReference>
<evidence type="ECO:0000313" key="4">
    <source>
        <dbReference type="Proteomes" id="UP000286598"/>
    </source>
</evidence>
<sequence>MKKISIIAAVIALCSCSATKTTDAAVDLNGEWDIVKVDGNAVDTTKTEFRPTLGFETAKDNVFGCAGCNSINGKAKVDAAKQTISFSEIGTTLMLCANMEYEQQILKALESVKGYKAAGKGCVDLTDGSDKTVLQLKKQ</sequence>
<protein>
    <submittedName>
        <fullName evidence="3">META domain-containing protein</fullName>
    </submittedName>
</protein>
<reference evidence="3 4" key="1">
    <citation type="submission" date="2018-08" db="EMBL/GenBank/DDBJ databases">
        <title>A genome reference for cultivated species of the human gut microbiota.</title>
        <authorList>
            <person name="Zou Y."/>
            <person name="Xue W."/>
            <person name="Luo G."/>
        </authorList>
    </citation>
    <scope>NUCLEOTIDE SEQUENCE [LARGE SCALE GENOMIC DNA]</scope>
    <source>
        <strain evidence="3 4">AF42-9</strain>
    </source>
</reference>
<dbReference type="InterPro" id="IPR005184">
    <property type="entry name" value="DUF306_Meta_HslJ"/>
</dbReference>
<keyword evidence="4" id="KW-1185">Reference proteome</keyword>
<proteinExistence type="predicted"/>
<evidence type="ECO:0000259" key="2">
    <source>
        <dbReference type="Pfam" id="PF03724"/>
    </source>
</evidence>
<dbReference type="Proteomes" id="UP000286598">
    <property type="component" value="Unassembled WGS sequence"/>
</dbReference>